<gene>
    <name evidence="8" type="ORF">FRC96_12315</name>
</gene>
<protein>
    <submittedName>
        <fullName evidence="8">NUDIX domain-containing protein</fullName>
    </submittedName>
</protein>
<evidence type="ECO:0000256" key="6">
    <source>
        <dbReference type="ARBA" id="ARBA00023211"/>
    </source>
</evidence>
<dbReference type="SUPFAM" id="SSF55811">
    <property type="entry name" value="Nudix"/>
    <property type="match status" value="1"/>
</dbReference>
<dbReference type="PANTHER" id="PTHR12318">
    <property type="entry name" value="TESTOSTERONE-REGULATED PROTEIN RP2"/>
    <property type="match status" value="1"/>
</dbReference>
<comment type="caution">
    <text evidence="8">The sequence shown here is derived from an EMBL/GenBank/DDBJ whole genome shotgun (WGS) entry which is preliminary data.</text>
</comment>
<accession>A0A5C6X7X7</accession>
<name>A0A5C6X7X7_9DELT</name>
<keyword evidence="4" id="KW-0378">Hydrolase</keyword>
<dbReference type="GO" id="GO:0016818">
    <property type="term" value="F:hydrolase activity, acting on acid anhydrides, in phosphorus-containing anhydrides"/>
    <property type="evidence" value="ECO:0007669"/>
    <property type="project" value="InterPro"/>
</dbReference>
<keyword evidence="3" id="KW-0479">Metal-binding</keyword>
<evidence type="ECO:0000256" key="4">
    <source>
        <dbReference type="ARBA" id="ARBA00022801"/>
    </source>
</evidence>
<dbReference type="CDD" id="cd18870">
    <property type="entry name" value="NUDIX_AcylCoAdiphos_Nudt19"/>
    <property type="match status" value="1"/>
</dbReference>
<dbReference type="PANTHER" id="PTHR12318:SF0">
    <property type="entry name" value="ACYL-COENZYME A DIPHOSPHATASE NUDT19"/>
    <property type="match status" value="1"/>
</dbReference>
<dbReference type="GO" id="GO:0046872">
    <property type="term" value="F:metal ion binding"/>
    <property type="evidence" value="ECO:0007669"/>
    <property type="project" value="UniProtKB-KW"/>
</dbReference>
<evidence type="ECO:0000256" key="1">
    <source>
        <dbReference type="ARBA" id="ARBA00001936"/>
    </source>
</evidence>
<dbReference type="InterPro" id="IPR039121">
    <property type="entry name" value="NUDT19"/>
</dbReference>
<proteinExistence type="predicted"/>
<dbReference type="InterPro" id="IPR000086">
    <property type="entry name" value="NUDIX_hydrolase_dom"/>
</dbReference>
<evidence type="ECO:0000259" key="7">
    <source>
        <dbReference type="PROSITE" id="PS51462"/>
    </source>
</evidence>
<dbReference type="InterPro" id="IPR015797">
    <property type="entry name" value="NUDIX_hydrolase-like_dom_sf"/>
</dbReference>
<dbReference type="AlphaFoldDB" id="A0A5C6X7X7"/>
<dbReference type="EMBL" id="VOSL01000053">
    <property type="protein sequence ID" value="TXD34837.1"/>
    <property type="molecule type" value="Genomic_DNA"/>
</dbReference>
<keyword evidence="5" id="KW-0460">Magnesium</keyword>
<comment type="cofactor">
    <cofactor evidence="2">
        <name>Mg(2+)</name>
        <dbReference type="ChEBI" id="CHEBI:18420"/>
    </cofactor>
</comment>
<evidence type="ECO:0000313" key="9">
    <source>
        <dbReference type="Proteomes" id="UP000321046"/>
    </source>
</evidence>
<sequence length="330" mass="36526">MRVDARRPGEARRSAMEEAVKVRDAATVMLVREGAQGLEVLLMRRASGHAFMADRWVFPGGRVDARDADAALEGALSQPFEAAEGLADDEDAARAILIAALREVFEETGMMLATLADAADDDASLAAIFGAEPERWQRWRRKLDTGSASMVAFLNALEEVAGQPVRLNAAGLHYYARWITPDFESRRYDTRFFVARAPAGQTVQVDARELVESRWIGPTEAIEAYRKGAILLAPPTLCVLEDLRRFEAPGDLARLFADIEKASIDPVLPQLLDKAPEGDEAVLVLPGDAAYREERVDVEAARCPPGRTLQERSGVTRVVRRDGQWWTERR</sequence>
<dbReference type="OrthoDB" id="9788263at2"/>
<feature type="domain" description="Nudix hydrolase" evidence="7">
    <location>
        <begin position="21"/>
        <end position="238"/>
    </location>
</feature>
<dbReference type="Gene3D" id="3.90.79.10">
    <property type="entry name" value="Nucleoside Triphosphate Pyrophosphohydrolase"/>
    <property type="match status" value="1"/>
</dbReference>
<evidence type="ECO:0000313" key="8">
    <source>
        <dbReference type="EMBL" id="TXD34837.1"/>
    </source>
</evidence>
<keyword evidence="6" id="KW-0464">Manganese</keyword>
<evidence type="ECO:0000256" key="3">
    <source>
        <dbReference type="ARBA" id="ARBA00022723"/>
    </source>
</evidence>
<comment type="cofactor">
    <cofactor evidence="1">
        <name>Mn(2+)</name>
        <dbReference type="ChEBI" id="CHEBI:29035"/>
    </cofactor>
</comment>
<evidence type="ECO:0000256" key="2">
    <source>
        <dbReference type="ARBA" id="ARBA00001946"/>
    </source>
</evidence>
<dbReference type="Proteomes" id="UP000321046">
    <property type="component" value="Unassembled WGS sequence"/>
</dbReference>
<reference evidence="8 9" key="1">
    <citation type="submission" date="2019-08" db="EMBL/GenBank/DDBJ databases">
        <title>Bradymonadales sp. TMQ2.</title>
        <authorList>
            <person name="Liang Q."/>
        </authorList>
    </citation>
    <scope>NUCLEOTIDE SEQUENCE [LARGE SCALE GENOMIC DNA]</scope>
    <source>
        <strain evidence="8 9">TMQ2</strain>
    </source>
</reference>
<evidence type="ECO:0000256" key="5">
    <source>
        <dbReference type="ARBA" id="ARBA00022842"/>
    </source>
</evidence>
<dbReference type="PROSITE" id="PS51462">
    <property type="entry name" value="NUDIX"/>
    <property type="match status" value="1"/>
</dbReference>
<organism evidence="8 9">
    <name type="scientific">Lujinxingia vulgaris</name>
    <dbReference type="NCBI Taxonomy" id="2600176"/>
    <lineage>
        <taxon>Bacteria</taxon>
        <taxon>Deltaproteobacteria</taxon>
        <taxon>Bradymonadales</taxon>
        <taxon>Lujinxingiaceae</taxon>
        <taxon>Lujinxingia</taxon>
    </lineage>
</organism>